<dbReference type="OrthoDB" id="8477132at2"/>
<accession>A0A4Y9A7X9</accession>
<organism evidence="2 3">
    <name type="scientific">Lentibacillus salicampi</name>
    <dbReference type="NCBI Taxonomy" id="175306"/>
    <lineage>
        <taxon>Bacteria</taxon>
        <taxon>Bacillati</taxon>
        <taxon>Bacillota</taxon>
        <taxon>Bacilli</taxon>
        <taxon>Bacillales</taxon>
        <taxon>Bacillaceae</taxon>
        <taxon>Lentibacillus</taxon>
    </lineage>
</organism>
<feature type="transmembrane region" description="Helical" evidence="1">
    <location>
        <begin position="279"/>
        <end position="305"/>
    </location>
</feature>
<gene>
    <name evidence="2" type="ORF">E4U82_15330</name>
</gene>
<dbReference type="AlphaFoldDB" id="A0A4Y9A7X9"/>
<keyword evidence="1" id="KW-0472">Membrane</keyword>
<comment type="caution">
    <text evidence="2">The sequence shown here is derived from an EMBL/GenBank/DDBJ whole genome shotgun (WGS) entry which is preliminary data.</text>
</comment>
<feature type="transmembrane region" description="Helical" evidence="1">
    <location>
        <begin position="325"/>
        <end position="347"/>
    </location>
</feature>
<dbReference type="Proteomes" id="UP000298484">
    <property type="component" value="Unassembled WGS sequence"/>
</dbReference>
<reference evidence="2 3" key="1">
    <citation type="submission" date="2019-03" db="EMBL/GenBank/DDBJ databases">
        <title>Genome sequence of Lentibacillus salicampi ATCC BAA-719.</title>
        <authorList>
            <person name="Maclea K.S."/>
            <person name="Simoes Junior M."/>
        </authorList>
    </citation>
    <scope>NUCLEOTIDE SEQUENCE [LARGE SCALE GENOMIC DNA]</scope>
    <source>
        <strain evidence="2 3">ATCC BAA-719</strain>
    </source>
</reference>
<keyword evidence="1" id="KW-1133">Transmembrane helix</keyword>
<name>A0A4Y9A7X9_9BACI</name>
<protein>
    <recommendedName>
        <fullName evidence="4">5,10-methylene-tetrahydrofolate dehydrogenase</fullName>
    </recommendedName>
</protein>
<keyword evidence="3" id="KW-1185">Reference proteome</keyword>
<evidence type="ECO:0000313" key="2">
    <source>
        <dbReference type="EMBL" id="TFJ91889.1"/>
    </source>
</evidence>
<evidence type="ECO:0008006" key="4">
    <source>
        <dbReference type="Google" id="ProtNLM"/>
    </source>
</evidence>
<keyword evidence="1" id="KW-0812">Transmembrane</keyword>
<dbReference type="RefSeq" id="WP_135111036.1">
    <property type="nucleotide sequence ID" value="NZ_SRHY01000036.1"/>
</dbReference>
<sequence length="378" mass="42411">MMKNITVGLIPAPELPERIAAKLAGSLSEAFNEMIDGDISWEVNVYRDPLTGAAENVDKLIERAEEIKERNKWDYTVCLTDLPIFSKRGVVLADVNDQKGVAQISVPAFGLPPVKQRVKAAIIQVVGELYFRVNGKTAKNNGSITENDTLLKKRFLFSPIRKVTPPEKIAKSDVRFILKPKQFGRLKLLLGMTHANRPWSILPSFKHVMAIAFATGAYGLVFPTLWKLSASYGQNRFWILMLTAVVGMMIWIIFAHNLWEKPSSKSQRKLRLLYNAATLLTITVAVSVYYGMLFLLFLTAVAFIVPPELFSEVAGLEKKIAGFNYLVNLAWLVTSIATFAGAIGSGLESEKKVRNIMYGYRQQLRYAEMDYYGEDKDS</sequence>
<dbReference type="EMBL" id="SRHY01000036">
    <property type="protein sequence ID" value="TFJ91889.1"/>
    <property type="molecule type" value="Genomic_DNA"/>
</dbReference>
<feature type="transmembrane region" description="Helical" evidence="1">
    <location>
        <begin position="238"/>
        <end position="259"/>
    </location>
</feature>
<evidence type="ECO:0000256" key="1">
    <source>
        <dbReference type="SAM" id="Phobius"/>
    </source>
</evidence>
<feature type="transmembrane region" description="Helical" evidence="1">
    <location>
        <begin position="207"/>
        <end position="226"/>
    </location>
</feature>
<proteinExistence type="predicted"/>
<evidence type="ECO:0000313" key="3">
    <source>
        <dbReference type="Proteomes" id="UP000298484"/>
    </source>
</evidence>